<feature type="transmembrane region" description="Helical" evidence="9">
    <location>
        <begin position="21"/>
        <end position="44"/>
    </location>
</feature>
<keyword evidence="8 9" id="KW-0472">Membrane</keyword>
<dbReference type="PROSITE" id="PS50928">
    <property type="entry name" value="ABC_TM1"/>
    <property type="match status" value="1"/>
</dbReference>
<keyword evidence="3 9" id="KW-0813">Transport</keyword>
<feature type="transmembrane region" description="Helical" evidence="9">
    <location>
        <begin position="64"/>
        <end position="85"/>
    </location>
</feature>
<evidence type="ECO:0000256" key="2">
    <source>
        <dbReference type="ARBA" id="ARBA00007069"/>
    </source>
</evidence>
<proteinExistence type="inferred from homology"/>
<dbReference type="GO" id="GO:0055085">
    <property type="term" value="P:transmembrane transport"/>
    <property type="evidence" value="ECO:0007669"/>
    <property type="project" value="InterPro"/>
</dbReference>
<dbReference type="InterPro" id="IPR000515">
    <property type="entry name" value="MetI-like"/>
</dbReference>
<evidence type="ECO:0000256" key="8">
    <source>
        <dbReference type="ARBA" id="ARBA00023136"/>
    </source>
</evidence>
<keyword evidence="6 9" id="KW-0812">Transmembrane</keyword>
<dbReference type="CDD" id="cd06261">
    <property type="entry name" value="TM_PBP2"/>
    <property type="match status" value="1"/>
</dbReference>
<evidence type="ECO:0000256" key="4">
    <source>
        <dbReference type="ARBA" id="ARBA00022475"/>
    </source>
</evidence>
<evidence type="ECO:0000256" key="7">
    <source>
        <dbReference type="ARBA" id="ARBA00022989"/>
    </source>
</evidence>
<keyword evidence="4" id="KW-1003">Cell membrane</keyword>
<dbReference type="AlphaFoldDB" id="A0A2W6PX64"/>
<evidence type="ECO:0000313" key="12">
    <source>
        <dbReference type="Proteomes" id="UP000249482"/>
    </source>
</evidence>
<keyword evidence="7 9" id="KW-1133">Transmembrane helix</keyword>
<dbReference type="PANTHER" id="PTHR42929:SF3">
    <property type="entry name" value="PUTRESCINE TRANSPORT SYSTEM PERMEASE PROTEIN POTH"/>
    <property type="match status" value="1"/>
</dbReference>
<dbReference type="InterPro" id="IPR035906">
    <property type="entry name" value="MetI-like_sf"/>
</dbReference>
<evidence type="ECO:0000256" key="5">
    <source>
        <dbReference type="ARBA" id="ARBA00022519"/>
    </source>
</evidence>
<evidence type="ECO:0000256" key="9">
    <source>
        <dbReference type="RuleBase" id="RU363032"/>
    </source>
</evidence>
<feature type="domain" description="ABC transmembrane type-1" evidence="10">
    <location>
        <begin position="1"/>
        <end position="85"/>
    </location>
</feature>
<comment type="subcellular location">
    <subcellularLocation>
        <location evidence="1">Cell inner membrane</location>
        <topology evidence="1">Multi-pass membrane protein</topology>
    </subcellularLocation>
    <subcellularLocation>
        <location evidence="9">Cell membrane</location>
        <topology evidence="9">Multi-pass membrane protein</topology>
    </subcellularLocation>
</comment>
<dbReference type="GO" id="GO:0005886">
    <property type="term" value="C:plasma membrane"/>
    <property type="evidence" value="ECO:0007669"/>
    <property type="project" value="UniProtKB-SubCell"/>
</dbReference>
<dbReference type="Gene3D" id="1.10.3720.10">
    <property type="entry name" value="MetI-like"/>
    <property type="match status" value="1"/>
</dbReference>
<dbReference type="Proteomes" id="UP000249482">
    <property type="component" value="Unassembled WGS sequence"/>
</dbReference>
<sequence length="97" mass="10623">LGARPLKTCFTVSVPLTKGGIIAGSMLVFIPAVGEFVIPELLGGPDSIMIGRVLWQEFFNNRDWPVASAVAIIMLLLLIVPIMWFHKHQQKSVGEHG</sequence>
<evidence type="ECO:0000313" key="11">
    <source>
        <dbReference type="EMBL" id="PZT64230.1"/>
    </source>
</evidence>
<protein>
    <submittedName>
        <fullName evidence="11">Spermidine/putrescine ABC transporter permease</fullName>
    </submittedName>
</protein>
<reference evidence="11 12" key="1">
    <citation type="submission" date="2018-06" db="EMBL/GenBank/DDBJ databases">
        <title>Draft genome sequence of mcr-1-harboring Escherichia coli isolated from wound infection of a hospitalized patient, in Bolivia.</title>
        <authorList>
            <person name="Munoz M.E."/>
            <person name="Moura Q."/>
            <person name="Ventura P.R.M."/>
            <person name="Bustos L.R."/>
            <person name="Ovando B.G."/>
            <person name="Terrazas D.I.V."/>
            <person name="Yarhui N.B."/>
            <person name="Cerdeira L."/>
            <person name="Lincopan N."/>
        </authorList>
    </citation>
    <scope>NUCLEOTIDE SEQUENCE [LARGE SCALE GENOMIC DNA]</scope>
    <source>
        <strain evidence="11 12">EcMLT</strain>
    </source>
</reference>
<dbReference type="EMBL" id="QKWZ01000769">
    <property type="protein sequence ID" value="PZT64230.1"/>
    <property type="molecule type" value="Genomic_DNA"/>
</dbReference>
<comment type="similarity">
    <text evidence="2">Belongs to the binding-protein-dependent transport system permease family. CysTW subfamily.</text>
</comment>
<gene>
    <name evidence="11" type="ORF">DNQ45_23920</name>
</gene>
<evidence type="ECO:0000256" key="3">
    <source>
        <dbReference type="ARBA" id="ARBA00022448"/>
    </source>
</evidence>
<evidence type="ECO:0000256" key="6">
    <source>
        <dbReference type="ARBA" id="ARBA00022692"/>
    </source>
</evidence>
<organism evidence="11 12">
    <name type="scientific">Escherichia coli</name>
    <dbReference type="NCBI Taxonomy" id="562"/>
    <lineage>
        <taxon>Bacteria</taxon>
        <taxon>Pseudomonadati</taxon>
        <taxon>Pseudomonadota</taxon>
        <taxon>Gammaproteobacteria</taxon>
        <taxon>Enterobacterales</taxon>
        <taxon>Enterobacteriaceae</taxon>
        <taxon>Escherichia</taxon>
    </lineage>
</organism>
<keyword evidence="5" id="KW-0997">Cell inner membrane</keyword>
<evidence type="ECO:0000256" key="1">
    <source>
        <dbReference type="ARBA" id="ARBA00004429"/>
    </source>
</evidence>
<evidence type="ECO:0000259" key="10">
    <source>
        <dbReference type="PROSITE" id="PS50928"/>
    </source>
</evidence>
<feature type="non-terminal residue" evidence="11">
    <location>
        <position position="1"/>
    </location>
</feature>
<dbReference type="Pfam" id="PF00528">
    <property type="entry name" value="BPD_transp_1"/>
    <property type="match status" value="1"/>
</dbReference>
<name>A0A2W6PX64_ECOLX</name>
<accession>A0A2W6PX64</accession>
<dbReference type="SUPFAM" id="SSF161098">
    <property type="entry name" value="MetI-like"/>
    <property type="match status" value="1"/>
</dbReference>
<comment type="caution">
    <text evidence="11">The sequence shown here is derived from an EMBL/GenBank/DDBJ whole genome shotgun (WGS) entry which is preliminary data.</text>
</comment>
<dbReference type="PANTHER" id="PTHR42929">
    <property type="entry name" value="INNER MEMBRANE ABC TRANSPORTER PERMEASE PROTEIN YDCU-RELATED-RELATED"/>
    <property type="match status" value="1"/>
</dbReference>